<keyword evidence="3" id="KW-1185">Reference proteome</keyword>
<dbReference type="AlphaFoldDB" id="A0A1H7HT67"/>
<organism evidence="2 3">
    <name type="scientific">Jannaschia helgolandensis</name>
    <dbReference type="NCBI Taxonomy" id="188906"/>
    <lineage>
        <taxon>Bacteria</taxon>
        <taxon>Pseudomonadati</taxon>
        <taxon>Pseudomonadota</taxon>
        <taxon>Alphaproteobacteria</taxon>
        <taxon>Rhodobacterales</taxon>
        <taxon>Roseobacteraceae</taxon>
        <taxon>Jannaschia</taxon>
    </lineage>
</organism>
<proteinExistence type="predicted"/>
<feature type="signal peptide" evidence="1">
    <location>
        <begin position="1"/>
        <end position="24"/>
    </location>
</feature>
<feature type="chain" id="PRO_5011605098" description="Lipoprotein" evidence="1">
    <location>
        <begin position="25"/>
        <end position="127"/>
    </location>
</feature>
<evidence type="ECO:0000256" key="1">
    <source>
        <dbReference type="SAM" id="SignalP"/>
    </source>
</evidence>
<evidence type="ECO:0008006" key="4">
    <source>
        <dbReference type="Google" id="ProtNLM"/>
    </source>
</evidence>
<protein>
    <recommendedName>
        <fullName evidence="4">Lipoprotein</fullName>
    </recommendedName>
</protein>
<keyword evidence="1" id="KW-0732">Signal</keyword>
<reference evidence="2 3" key="1">
    <citation type="submission" date="2016-10" db="EMBL/GenBank/DDBJ databases">
        <authorList>
            <person name="de Groot N.N."/>
        </authorList>
    </citation>
    <scope>NUCLEOTIDE SEQUENCE [LARGE SCALE GENOMIC DNA]</scope>
    <source>
        <strain evidence="2 3">DSM 14858</strain>
    </source>
</reference>
<gene>
    <name evidence="2" type="ORF">SAMN04488526_0812</name>
</gene>
<evidence type="ECO:0000313" key="2">
    <source>
        <dbReference type="EMBL" id="SEK53384.1"/>
    </source>
</evidence>
<dbReference type="Proteomes" id="UP000199283">
    <property type="component" value="Unassembled WGS sequence"/>
</dbReference>
<dbReference type="RefSeq" id="WP_092759965.1">
    <property type="nucleotide sequence ID" value="NZ_FNZQ01000001.1"/>
</dbReference>
<dbReference type="OrthoDB" id="7659281at2"/>
<name>A0A1H7HT67_9RHOB</name>
<accession>A0A1H7HT67</accession>
<sequence>MKFTVLLVGAAFALSGCGAIGSLASGASGPFSGGGLRGSGTEIDGVRFRTRVQSSKENRRDFTTVTRNAGRDLSGAVEAGRVQAVEYCLRQVGGSEILWSQGPDRPIEQIAIGEGGDLVLTGTCISR</sequence>
<evidence type="ECO:0000313" key="3">
    <source>
        <dbReference type="Proteomes" id="UP000199283"/>
    </source>
</evidence>
<dbReference type="STRING" id="188906.SAMN04488526_0812"/>
<dbReference type="PROSITE" id="PS51257">
    <property type="entry name" value="PROKAR_LIPOPROTEIN"/>
    <property type="match status" value="1"/>
</dbReference>
<dbReference type="EMBL" id="FNZQ01000001">
    <property type="protein sequence ID" value="SEK53384.1"/>
    <property type="molecule type" value="Genomic_DNA"/>
</dbReference>